<feature type="transmembrane region" description="Helical" evidence="1">
    <location>
        <begin position="189"/>
        <end position="208"/>
    </location>
</feature>
<feature type="transmembrane region" description="Helical" evidence="1">
    <location>
        <begin position="260"/>
        <end position="280"/>
    </location>
</feature>
<dbReference type="RefSeq" id="WP_260794326.1">
    <property type="nucleotide sequence ID" value="NZ_CP093313.1"/>
</dbReference>
<keyword evidence="1" id="KW-0812">Transmembrane</keyword>
<feature type="transmembrane region" description="Helical" evidence="1">
    <location>
        <begin position="60"/>
        <end position="82"/>
    </location>
</feature>
<sequence length="306" mass="34031">MAANNLIARGRALITHPRMRWARDPQLWVELFVTSNLLVLAADIYIAHSVNQFRKAAEYIPLYFSIAAPIALAIVIALRWIWRIHAPWRDIGYLVGWLAILVGLAGVLYHLESRFFLDRTLKSLTYAAPFAAPLSYTGLGFLLLVDRMVEVRTADWARWIIAMALGGFLGNFVLTLTDHAANGFFAQTEWIPVISSAFATGFLLVPLITNVTRRYLDLCLIVMILQALVGVLGFWLHLRANLIEPGASLWDRLVNGAPPMAPLLFPNLVGLALIGLWGLIPHVPEAPQGTSWLGATYAWAQPDNDE</sequence>
<keyword evidence="3" id="KW-1185">Reference proteome</keyword>
<name>A0A9J7BPK8_9BACT</name>
<organism evidence="2 3">
    <name type="scientific">Occallatibacter riparius</name>
    <dbReference type="NCBI Taxonomy" id="1002689"/>
    <lineage>
        <taxon>Bacteria</taxon>
        <taxon>Pseudomonadati</taxon>
        <taxon>Acidobacteriota</taxon>
        <taxon>Terriglobia</taxon>
        <taxon>Terriglobales</taxon>
        <taxon>Acidobacteriaceae</taxon>
        <taxon>Occallatibacter</taxon>
    </lineage>
</organism>
<dbReference type="KEGG" id="orp:MOP44_02520"/>
<feature type="transmembrane region" description="Helical" evidence="1">
    <location>
        <begin position="215"/>
        <end position="240"/>
    </location>
</feature>
<dbReference type="Proteomes" id="UP001059380">
    <property type="component" value="Chromosome"/>
</dbReference>
<protein>
    <submittedName>
        <fullName evidence="2">Uncharacterized protein</fullName>
    </submittedName>
</protein>
<keyword evidence="1" id="KW-1133">Transmembrane helix</keyword>
<accession>A0A9J7BPK8</accession>
<evidence type="ECO:0000256" key="1">
    <source>
        <dbReference type="SAM" id="Phobius"/>
    </source>
</evidence>
<proteinExistence type="predicted"/>
<dbReference type="AlphaFoldDB" id="A0A9J7BPK8"/>
<evidence type="ECO:0000313" key="3">
    <source>
        <dbReference type="Proteomes" id="UP001059380"/>
    </source>
</evidence>
<gene>
    <name evidence="2" type="ORF">MOP44_02520</name>
</gene>
<reference evidence="2" key="1">
    <citation type="submission" date="2021-04" db="EMBL/GenBank/DDBJ databases">
        <title>Phylogenetic analysis of Acidobacteriaceae.</title>
        <authorList>
            <person name="Qiu L."/>
            <person name="Zhang Q."/>
        </authorList>
    </citation>
    <scope>NUCLEOTIDE SEQUENCE</scope>
    <source>
        <strain evidence="2">DSM 25168</strain>
    </source>
</reference>
<feature type="transmembrane region" description="Helical" evidence="1">
    <location>
        <begin position="123"/>
        <end position="144"/>
    </location>
</feature>
<feature type="transmembrane region" description="Helical" evidence="1">
    <location>
        <begin position="91"/>
        <end position="111"/>
    </location>
</feature>
<feature type="transmembrane region" description="Helical" evidence="1">
    <location>
        <begin position="27"/>
        <end position="48"/>
    </location>
</feature>
<keyword evidence="1" id="KW-0472">Membrane</keyword>
<evidence type="ECO:0000313" key="2">
    <source>
        <dbReference type="EMBL" id="UWZ84820.1"/>
    </source>
</evidence>
<dbReference type="EMBL" id="CP093313">
    <property type="protein sequence ID" value="UWZ84820.1"/>
    <property type="molecule type" value="Genomic_DNA"/>
</dbReference>
<feature type="transmembrane region" description="Helical" evidence="1">
    <location>
        <begin position="156"/>
        <end position="177"/>
    </location>
</feature>